<proteinExistence type="predicted"/>
<name>A5A3N6_SJNNV</name>
<dbReference type="EMBL" id="EF523821">
    <property type="protein sequence ID" value="ABP88095.1"/>
    <property type="molecule type" value="Genomic_RNA"/>
</dbReference>
<evidence type="ECO:0000313" key="1">
    <source>
        <dbReference type="EMBL" id="ABP88095.1"/>
    </source>
</evidence>
<keyword evidence="1" id="KW-0946">Virion</keyword>
<reference evidence="1" key="1">
    <citation type="submission" date="2007-03" db="EMBL/GenBank/DDBJ databases">
        <authorList>
            <person name="Garcia-Rosado E."/>
            <person name="Cano I."/>
            <person name="Dopazo C.P."/>
            <person name="Manchado M."/>
            <person name="Castro D."/>
            <person name="Alonso M.C."/>
            <person name="Borrego J.J."/>
        </authorList>
    </citation>
    <scope>NUCLEOTIDE SEQUENCE</scope>
</reference>
<dbReference type="GO" id="GO:0019028">
    <property type="term" value="C:viral capsid"/>
    <property type="evidence" value="ECO:0007669"/>
    <property type="project" value="UniProtKB-KW"/>
</dbReference>
<organism evidence="1">
    <name type="scientific">Solea senegalensis nervous necrosis virus</name>
    <dbReference type="NCBI Taxonomy" id="273299"/>
    <lineage>
        <taxon>Viruses</taxon>
        <taxon>Riboviria</taxon>
        <taxon>Orthornavirae</taxon>
        <taxon>Kitrinoviricota</taxon>
        <taxon>Magsaviricetes</taxon>
        <taxon>Nodamuvirales</taxon>
        <taxon>Nodaviridae</taxon>
        <taxon>Betanodavirus</taxon>
        <taxon>Betanodavirus pseudocarangis</taxon>
        <taxon>Striped jack nervous necrosis virus</taxon>
    </lineage>
</organism>
<accession>A5A3N6</accession>
<keyword evidence="1" id="KW-0167">Capsid protein</keyword>
<sequence>DFVPFSWARPNSTSLLQTLSLSLTNRCPLITILEWATSTGPCTGTCRRKLETL</sequence>
<feature type="non-terminal residue" evidence="1">
    <location>
        <position position="1"/>
    </location>
</feature>
<feature type="non-terminal residue" evidence="1">
    <location>
        <position position="53"/>
    </location>
</feature>
<protein>
    <submittedName>
        <fullName evidence="1">Coat protein</fullName>
    </submittedName>
</protein>